<reference evidence="12 13" key="1">
    <citation type="journal article" date="2010" name="Science">
        <title>Genomic comparison of the ants Camponotus floridanus and Harpegnathos saltator.</title>
        <authorList>
            <person name="Bonasio R."/>
            <person name="Zhang G."/>
            <person name="Ye C."/>
            <person name="Mutti N.S."/>
            <person name="Fang X."/>
            <person name="Qin N."/>
            <person name="Donahue G."/>
            <person name="Yang P."/>
            <person name="Li Q."/>
            <person name="Li C."/>
            <person name="Zhang P."/>
            <person name="Huang Z."/>
            <person name="Berger S.L."/>
            <person name="Reinberg D."/>
            <person name="Wang J."/>
            <person name="Liebig J."/>
        </authorList>
    </citation>
    <scope>NUCLEOTIDE SEQUENCE [LARGE SCALE GENOMIC DNA]</scope>
    <source>
        <strain evidence="13">C129</strain>
    </source>
</reference>
<dbReference type="EMBL" id="GL435225">
    <property type="protein sequence ID" value="EFN73736.1"/>
    <property type="molecule type" value="Genomic_DNA"/>
</dbReference>
<proteinExistence type="inferred from homology"/>
<feature type="domain" description="CARD" evidence="11">
    <location>
        <begin position="1"/>
        <end position="92"/>
    </location>
</feature>
<dbReference type="PANTHER" id="PTHR47901:SF8">
    <property type="entry name" value="CASPASE-3"/>
    <property type="match status" value="1"/>
</dbReference>
<evidence type="ECO:0000256" key="4">
    <source>
        <dbReference type="ARBA" id="ARBA00022801"/>
    </source>
</evidence>
<accession>E1ZYI2</accession>
<dbReference type="OrthoDB" id="6097640at2759"/>
<dbReference type="SMART" id="SM00115">
    <property type="entry name" value="CASc"/>
    <property type="match status" value="1"/>
</dbReference>
<dbReference type="PRINTS" id="PR00376">
    <property type="entry name" value="IL1BCENZYME"/>
</dbReference>
<feature type="domain" description="Caspase family p20" evidence="10">
    <location>
        <begin position="150"/>
        <end position="293"/>
    </location>
</feature>
<feature type="domain" description="Caspase family p10" evidence="9">
    <location>
        <begin position="333"/>
        <end position="413"/>
    </location>
</feature>
<dbReference type="PROSITE" id="PS50208">
    <property type="entry name" value="CASPASE_P20"/>
    <property type="match status" value="1"/>
</dbReference>
<keyword evidence="6" id="KW-0865">Zymogen</keyword>
<dbReference type="GO" id="GO:0042981">
    <property type="term" value="P:regulation of apoptotic process"/>
    <property type="evidence" value="ECO:0007669"/>
    <property type="project" value="InterPro"/>
</dbReference>
<dbReference type="PIRSF" id="PIRSF038001">
    <property type="entry name" value="Caspase_ICE"/>
    <property type="match status" value="1"/>
</dbReference>
<comment type="similarity">
    <text evidence="1 8">Belongs to the peptidase C14A family.</text>
</comment>
<dbReference type="InterPro" id="IPR001315">
    <property type="entry name" value="CARD"/>
</dbReference>
<evidence type="ECO:0000259" key="11">
    <source>
        <dbReference type="PROSITE" id="PS50209"/>
    </source>
</evidence>
<dbReference type="GO" id="GO:0006915">
    <property type="term" value="P:apoptotic process"/>
    <property type="evidence" value="ECO:0007669"/>
    <property type="project" value="UniProtKB-KW"/>
</dbReference>
<dbReference type="InterPro" id="IPR011029">
    <property type="entry name" value="DEATH-like_dom_sf"/>
</dbReference>
<evidence type="ECO:0000256" key="1">
    <source>
        <dbReference type="ARBA" id="ARBA00010134"/>
    </source>
</evidence>
<dbReference type="AlphaFoldDB" id="E1ZYI2"/>
<dbReference type="FunCoup" id="E1ZYI2">
    <property type="interactions" value="104"/>
</dbReference>
<evidence type="ECO:0000256" key="2">
    <source>
        <dbReference type="ARBA" id="ARBA00022670"/>
    </source>
</evidence>
<keyword evidence="13" id="KW-1185">Reference proteome</keyword>
<dbReference type="GO" id="GO:0006508">
    <property type="term" value="P:proteolysis"/>
    <property type="evidence" value="ECO:0007669"/>
    <property type="project" value="UniProtKB-KW"/>
</dbReference>
<evidence type="ECO:0000259" key="10">
    <source>
        <dbReference type="PROSITE" id="PS50208"/>
    </source>
</evidence>
<evidence type="ECO:0000313" key="13">
    <source>
        <dbReference type="Proteomes" id="UP000000311"/>
    </source>
</evidence>
<dbReference type="SUPFAM" id="SSF47986">
    <property type="entry name" value="DEATH domain"/>
    <property type="match status" value="1"/>
</dbReference>
<dbReference type="InterPro" id="IPR015917">
    <property type="entry name" value="Pept_C14A"/>
</dbReference>
<evidence type="ECO:0000256" key="3">
    <source>
        <dbReference type="ARBA" id="ARBA00022703"/>
    </source>
</evidence>
<keyword evidence="3" id="KW-0053">Apoptosis</keyword>
<dbReference type="PROSITE" id="PS50207">
    <property type="entry name" value="CASPASE_P10"/>
    <property type="match status" value="1"/>
</dbReference>
<keyword evidence="2" id="KW-0645">Protease</keyword>
<dbReference type="PANTHER" id="PTHR47901">
    <property type="entry name" value="CASPASE RECRUITMENT DOMAIN-CONTAINING PROTEIN 18"/>
    <property type="match status" value="1"/>
</dbReference>
<evidence type="ECO:0000313" key="12">
    <source>
        <dbReference type="EMBL" id="EFN73736.1"/>
    </source>
</evidence>
<evidence type="ECO:0000256" key="6">
    <source>
        <dbReference type="ARBA" id="ARBA00023145"/>
    </source>
</evidence>
<feature type="active site" evidence="7">
    <location>
        <position position="289"/>
    </location>
</feature>
<evidence type="ECO:0000256" key="7">
    <source>
        <dbReference type="PIRSR" id="PIRSR038001-1"/>
    </source>
</evidence>
<evidence type="ECO:0000256" key="8">
    <source>
        <dbReference type="RuleBase" id="RU003971"/>
    </source>
</evidence>
<dbReference type="InterPro" id="IPR011600">
    <property type="entry name" value="Pept_C14_caspase"/>
</dbReference>
<gene>
    <name evidence="12" type="ORF">EAG_03065</name>
</gene>
<dbReference type="InterPro" id="IPR001309">
    <property type="entry name" value="Pept_C14_p20"/>
</dbReference>
<dbReference type="Proteomes" id="UP000000311">
    <property type="component" value="Unassembled WGS sequence"/>
</dbReference>
<name>E1ZYI2_CAMFO</name>
<dbReference type="InParanoid" id="E1ZYI2"/>
<dbReference type="STRING" id="104421.E1ZYI2"/>
<dbReference type="GO" id="GO:0004197">
    <property type="term" value="F:cysteine-type endopeptidase activity"/>
    <property type="evidence" value="ECO:0007669"/>
    <property type="project" value="InterPro"/>
</dbReference>
<dbReference type="Gene3D" id="3.40.50.1460">
    <property type="match status" value="1"/>
</dbReference>
<keyword evidence="4" id="KW-0378">Hydrolase</keyword>
<dbReference type="Gene3D" id="1.10.533.10">
    <property type="entry name" value="Death Domain, Fas"/>
    <property type="match status" value="1"/>
</dbReference>
<dbReference type="Pfam" id="PF00656">
    <property type="entry name" value="Peptidase_C14"/>
    <property type="match status" value="1"/>
</dbReference>
<dbReference type="CDD" id="cd01671">
    <property type="entry name" value="CARD"/>
    <property type="match status" value="1"/>
</dbReference>
<dbReference type="MEROPS" id="C14.019"/>
<dbReference type="SUPFAM" id="SSF52129">
    <property type="entry name" value="Caspase-like"/>
    <property type="match status" value="1"/>
</dbReference>
<protein>
    <submittedName>
        <fullName evidence="12">Caspase Nc</fullName>
    </submittedName>
</protein>
<dbReference type="OMA" id="THEYNTS"/>
<evidence type="ECO:0000256" key="5">
    <source>
        <dbReference type="ARBA" id="ARBA00022807"/>
    </source>
</evidence>
<dbReference type="KEGG" id="cfo:105257064"/>
<dbReference type="InterPro" id="IPR002138">
    <property type="entry name" value="Pept_C14_p10"/>
</dbReference>
<dbReference type="InterPro" id="IPR002398">
    <property type="entry name" value="Pept_C14"/>
</dbReference>
<feature type="active site" evidence="7">
    <location>
        <position position="227"/>
    </location>
</feature>
<dbReference type="PROSITE" id="PS50209">
    <property type="entry name" value="CARD"/>
    <property type="match status" value="1"/>
</dbReference>
<evidence type="ECO:0000259" key="9">
    <source>
        <dbReference type="PROSITE" id="PS50207"/>
    </source>
</evidence>
<organism evidence="13">
    <name type="scientific">Camponotus floridanus</name>
    <name type="common">Florida carpenter ant</name>
    <dbReference type="NCBI Taxonomy" id="104421"/>
    <lineage>
        <taxon>Eukaryota</taxon>
        <taxon>Metazoa</taxon>
        <taxon>Ecdysozoa</taxon>
        <taxon>Arthropoda</taxon>
        <taxon>Hexapoda</taxon>
        <taxon>Insecta</taxon>
        <taxon>Pterygota</taxon>
        <taxon>Neoptera</taxon>
        <taxon>Endopterygota</taxon>
        <taxon>Hymenoptera</taxon>
        <taxon>Apocrita</taxon>
        <taxon>Aculeata</taxon>
        <taxon>Formicoidea</taxon>
        <taxon>Formicidae</taxon>
        <taxon>Formicinae</taxon>
        <taxon>Camponotus</taxon>
    </lineage>
</organism>
<sequence>MEQRDRDQINYCCDKVVSKIDMTRLLPILVQNKVYNNDDTNMSRWMKNTMDPDTIKVIFLTIKTRGPHAFKNLILSLRQTDHENVADILEGKISINNTNNTSNTSFNQEDNSFINHSSDKPLTIKLCKATRFLDREYHDLIERYPMRSKPRGLVLIISNIDYKLEDKPRFSATHDAVNLQKLFEEMGFKVIVHQNLNGSQINEVIKTFSKHDDLGKVDSCFVIVTSHGTEDKNSKDKENNTEIQGLDFSTVSKQENYEKVLCEGIYDYFTAEACPQLAGKPKIFIFQLCRGKRKQNAVFHSRTVTDSIISNPNNEYNITHEYNTSNLSTRNYSDMLIVYSTLPGYVSYRDKITGSWFIHYLCSIFMNYAYKTHIYDLFTMVDAHLKRIRTGCNECQTSSILSWGFNKHCYLNPGHFES</sequence>
<keyword evidence="5" id="KW-0788">Thiol protease</keyword>
<dbReference type="InterPro" id="IPR029030">
    <property type="entry name" value="Caspase-like_dom_sf"/>
</dbReference>